<sequence length="855" mass="99394">MIIYSKKRKSYLFILVIFFLIMVIPWNYKYYKYLAFGVYDKILTYDTGFSSLDNLLGGNVKDINSSIKVIKKIPNIISNMFYGVENSASIKRIHLNIKFKEYRKIIEDRNLAVKNDIGKNFTEVKCKVHFNGERINAKIRLKGDLYPHWRSLKKMSFRIKLKGNKTIFGFKTFSLHKLEARQYPFDQTFQELQQEMNNLSSTHNLVHLFVNGEDWGIMNVEEHMSKELLEKQGFKESLIVKFSNEDAWFYNYTVENKYSRYRLSDAKLNIKIYGANKYLSNNLYRRWFSYIGKEHLKTNNNLYDIDSFTKSMLLALAWNTTHVLYPSNSRYYFNPYTLSLYPITTDQAAFSKIDKAMHLPNIYEQVLRNKDFNVNFDKNINTISRSLEKSQKIMDQWQEYFPLDEKINTTVLDNNIEKLKNNFSIYLSENESDISNENFTKKHAIHLPSHIYARHFDDGNIHIYNLLPIDVNLTSISLGKNQIQSFSSKTIRGFKNKKSYNPLVIQTDLKGIYDNNITVTTNVYGYQRIFKVDYTHLTKKLYNPLQHNSVLDEIEYILKVNNGWKIKKGNWTISKPLIIDGDLEVEEGTVLNFHENSYLIVKGAIQAEGSKESNIIFKGLTNRWKGIYILNATRKSIFNNVLIQDTKALTDGLLNLTGAVTFYKSSLEIKNSEFRNSIAEDSLNIVHSDFVLENISIIKSISDGFDSDFSKGSINNSFFSNITGDAVDFSGSRVRIENSTFTDIKDKAISSGEASSLTLVNLFINNIGIAVASKDGSITVGKNIYISNYMMNAFMTYIKKPFYDLPKLELEEVTIDKEENRYFRQENTHMRINGYKPKEKKLDVKKMYQSGIMKK</sequence>
<protein>
    <recommendedName>
        <fullName evidence="3">Right handed beta helix domain-containing protein</fullName>
    </recommendedName>
</protein>
<dbReference type="InterPro" id="IPR011050">
    <property type="entry name" value="Pectin_lyase_fold/virulence"/>
</dbReference>
<keyword evidence="1" id="KW-0812">Transmembrane</keyword>
<name>A0A6S6TLC1_9BACT</name>
<reference evidence="2" key="1">
    <citation type="submission" date="2020-01" db="EMBL/GenBank/DDBJ databases">
        <authorList>
            <person name="Meier V. D."/>
            <person name="Meier V D."/>
        </authorList>
    </citation>
    <scope>NUCLEOTIDE SEQUENCE</scope>
    <source>
        <strain evidence="2">HLG_WM_MAG_06</strain>
    </source>
</reference>
<proteinExistence type="predicted"/>
<evidence type="ECO:0000313" key="2">
    <source>
        <dbReference type="EMBL" id="CAA6820055.1"/>
    </source>
</evidence>
<dbReference type="InterPro" id="IPR012334">
    <property type="entry name" value="Pectin_lyas_fold"/>
</dbReference>
<gene>
    <name evidence="2" type="ORF">HELGO_WM1444</name>
</gene>
<keyword evidence="1" id="KW-1133">Transmembrane helix</keyword>
<evidence type="ECO:0008006" key="3">
    <source>
        <dbReference type="Google" id="ProtNLM"/>
    </source>
</evidence>
<organism evidence="2">
    <name type="scientific">uncultured Sulfurovum sp</name>
    <dbReference type="NCBI Taxonomy" id="269237"/>
    <lineage>
        <taxon>Bacteria</taxon>
        <taxon>Pseudomonadati</taxon>
        <taxon>Campylobacterota</taxon>
        <taxon>Epsilonproteobacteria</taxon>
        <taxon>Campylobacterales</taxon>
        <taxon>Sulfurovaceae</taxon>
        <taxon>Sulfurovum</taxon>
        <taxon>environmental samples</taxon>
    </lineage>
</organism>
<keyword evidence="1" id="KW-0472">Membrane</keyword>
<dbReference type="SUPFAM" id="SSF51126">
    <property type="entry name" value="Pectin lyase-like"/>
    <property type="match status" value="1"/>
</dbReference>
<dbReference type="EMBL" id="CACVAP010000093">
    <property type="protein sequence ID" value="CAA6820055.1"/>
    <property type="molecule type" value="Genomic_DNA"/>
</dbReference>
<dbReference type="Gene3D" id="2.160.20.10">
    <property type="entry name" value="Single-stranded right-handed beta-helix, Pectin lyase-like"/>
    <property type="match status" value="1"/>
</dbReference>
<feature type="transmembrane region" description="Helical" evidence="1">
    <location>
        <begin position="12"/>
        <end position="28"/>
    </location>
</feature>
<accession>A0A6S6TLC1</accession>
<dbReference type="AlphaFoldDB" id="A0A6S6TLC1"/>
<evidence type="ECO:0000256" key="1">
    <source>
        <dbReference type="SAM" id="Phobius"/>
    </source>
</evidence>